<protein>
    <submittedName>
        <fullName evidence="1">Uncharacterized protein</fullName>
    </submittedName>
</protein>
<proteinExistence type="predicted"/>
<keyword evidence="2" id="KW-1185">Reference proteome</keyword>
<organism evidence="1 2">
    <name type="scientific">Penicillium cosmopolitanum</name>
    <dbReference type="NCBI Taxonomy" id="1131564"/>
    <lineage>
        <taxon>Eukaryota</taxon>
        <taxon>Fungi</taxon>
        <taxon>Dikarya</taxon>
        <taxon>Ascomycota</taxon>
        <taxon>Pezizomycotina</taxon>
        <taxon>Eurotiomycetes</taxon>
        <taxon>Eurotiomycetidae</taxon>
        <taxon>Eurotiales</taxon>
        <taxon>Aspergillaceae</taxon>
        <taxon>Penicillium</taxon>
    </lineage>
</organism>
<dbReference type="GeneID" id="81367756"/>
<accession>A0A9W9W6B8</accession>
<reference evidence="1" key="1">
    <citation type="submission" date="2022-12" db="EMBL/GenBank/DDBJ databases">
        <authorList>
            <person name="Petersen C."/>
        </authorList>
    </citation>
    <scope>NUCLEOTIDE SEQUENCE</scope>
    <source>
        <strain evidence="1">IBT 29677</strain>
    </source>
</reference>
<dbReference type="EMBL" id="JAPZBU010000005">
    <property type="protein sequence ID" value="KAJ5404268.1"/>
    <property type="molecule type" value="Genomic_DNA"/>
</dbReference>
<dbReference type="OrthoDB" id="5329749at2759"/>
<evidence type="ECO:0000313" key="2">
    <source>
        <dbReference type="Proteomes" id="UP001147747"/>
    </source>
</evidence>
<dbReference type="AlphaFoldDB" id="A0A9W9W6B8"/>
<sequence length="79" mass="9151">MDKAKGSVGSPRYGPEYKERVEVLAREASEIFNEAEAVVVPFEHASNARKWKIMLERGRFISRNAKVQKYQDDIIRVRV</sequence>
<evidence type="ECO:0000313" key="1">
    <source>
        <dbReference type="EMBL" id="KAJ5404268.1"/>
    </source>
</evidence>
<gene>
    <name evidence="1" type="ORF">N7509_004139</name>
</gene>
<dbReference type="RefSeq" id="XP_056491510.1">
    <property type="nucleotide sequence ID" value="XM_056628776.1"/>
</dbReference>
<comment type="caution">
    <text evidence="1">The sequence shown here is derived from an EMBL/GenBank/DDBJ whole genome shotgun (WGS) entry which is preliminary data.</text>
</comment>
<name>A0A9W9W6B8_9EURO</name>
<dbReference type="Proteomes" id="UP001147747">
    <property type="component" value="Unassembled WGS sequence"/>
</dbReference>
<reference evidence="1" key="2">
    <citation type="journal article" date="2023" name="IMA Fungus">
        <title>Comparative genomic study of the Penicillium genus elucidates a diverse pangenome and 15 lateral gene transfer events.</title>
        <authorList>
            <person name="Petersen C."/>
            <person name="Sorensen T."/>
            <person name="Nielsen M.R."/>
            <person name="Sondergaard T.E."/>
            <person name="Sorensen J.L."/>
            <person name="Fitzpatrick D.A."/>
            <person name="Frisvad J.C."/>
            <person name="Nielsen K.L."/>
        </authorList>
    </citation>
    <scope>NUCLEOTIDE SEQUENCE</scope>
    <source>
        <strain evidence="1">IBT 29677</strain>
    </source>
</reference>